<keyword evidence="2" id="KW-1185">Reference proteome</keyword>
<organism evidence="1 2">
    <name type="scientific">Streptomyces himalayensis subsp. aureolus</name>
    <dbReference type="NCBI Taxonomy" id="2758039"/>
    <lineage>
        <taxon>Bacteria</taxon>
        <taxon>Bacillati</taxon>
        <taxon>Actinomycetota</taxon>
        <taxon>Actinomycetes</taxon>
        <taxon>Kitasatosporales</taxon>
        <taxon>Streptomycetaceae</taxon>
        <taxon>Streptomyces</taxon>
        <taxon>Streptomyces himalayensis</taxon>
    </lineage>
</organism>
<evidence type="ECO:0000313" key="1">
    <source>
        <dbReference type="EMBL" id="MBA4866944.1"/>
    </source>
</evidence>
<reference evidence="1 2" key="1">
    <citation type="submission" date="2020-07" db="EMBL/GenBank/DDBJ databases">
        <title>Streptomyces isolated from Indian soil.</title>
        <authorList>
            <person name="Mandal S."/>
            <person name="Maiti P.K."/>
        </authorList>
    </citation>
    <scope>NUCLEOTIDE SEQUENCE [LARGE SCALE GENOMIC DNA]</scope>
    <source>
        <strain evidence="1 2">PSKA54</strain>
    </source>
</reference>
<comment type="caution">
    <text evidence="1">The sequence shown here is derived from an EMBL/GenBank/DDBJ whole genome shotgun (WGS) entry which is preliminary data.</text>
</comment>
<proteinExistence type="predicted"/>
<dbReference type="SUPFAM" id="SSF52540">
    <property type="entry name" value="P-loop containing nucleoside triphosphate hydrolases"/>
    <property type="match status" value="1"/>
</dbReference>
<gene>
    <name evidence="1" type="ORF">H1V43_37755</name>
</gene>
<protein>
    <recommendedName>
        <fullName evidence="3">Thymidylate kinase</fullName>
    </recommendedName>
</protein>
<dbReference type="InterPro" id="IPR027417">
    <property type="entry name" value="P-loop_NTPase"/>
</dbReference>
<dbReference type="Proteomes" id="UP000586976">
    <property type="component" value="Unassembled WGS sequence"/>
</dbReference>
<dbReference type="EMBL" id="JACEQY010000081">
    <property type="protein sequence ID" value="MBA4866944.1"/>
    <property type="molecule type" value="Genomic_DNA"/>
</dbReference>
<sequence length="204" mass="22587">MTVIALEGPSYAGKTTVLQTLRAIPALSKAVFFDCYVKSIRSPESIPEARTGSTAEQLTAFAVFMGIEAQRVTAVTRRPVEPVILLDRSVDTLLAHAKALDELAGYTAYPAALRHLQQLPHLRPDLTIYLDASPESLHLRRKHAGHTTTEPHYFLHDDDFLSMARSYFLNGKQPVITRRLEVVSADQPPEDVAQTVTDLVLNGR</sequence>
<accession>A0A7W2D8X0</accession>
<name>A0A7W2D8X0_9ACTN</name>
<evidence type="ECO:0008006" key="3">
    <source>
        <dbReference type="Google" id="ProtNLM"/>
    </source>
</evidence>
<evidence type="ECO:0000313" key="2">
    <source>
        <dbReference type="Proteomes" id="UP000586976"/>
    </source>
</evidence>
<dbReference type="AlphaFoldDB" id="A0A7W2D8X0"/>
<dbReference type="RefSeq" id="WP_181868283.1">
    <property type="nucleotide sequence ID" value="NZ_JACEQY010000081.1"/>
</dbReference>
<dbReference type="Gene3D" id="3.40.50.300">
    <property type="entry name" value="P-loop containing nucleotide triphosphate hydrolases"/>
    <property type="match status" value="1"/>
</dbReference>